<sequence length="1678" mass="188956">MDAIRKVLYVEDDTSIRDVFTEYLQRRFTTVITAVDGEDGLSRFITEQPDLVITDIRMPGMNGVELIHAIRKVNAQTPLIVLSAYADQDFLTDSIQSQIAGYLLKPIDEDAFQALLDKLLAPNQSIEESESVKGLVTQETFAASKPNDLPDIPSAAVQEGLMIVGIGASAGGLEALNAMVAGLPEKNNTAYLIAQHLSPTHKTMLVDLLSRTTDLSVRDAEHGLTVQPDVIYVTPPNKNIELTSNNTIILKAPEKYSFFPRPSVNQLFLSLAEQKKDRAVGVILSGTGSDGAQGMRAINASGGVTIVQNPDSAKYDGMPLATINGCSVDMVIEPGKIGEELVALANFPRQRVLQKYQEKSDNDDISTVFRLLYQYKKVDFSVYKKNTIARRIERRMLTLKLTSLGEYIEYLQKHDNEVVMLYNDILIGVTSFFRDKESFEALEEALEQYLAKRPDMDEFRIWIPGTSTGEEAYSIIITLKKLLKGRDTVIRAFATDIDEDALRIARRGGYSEASVSEISVPDIQSYFNIRDSEFEVKKPIRESVVFSFHNLLADPPFKNIDLVVCRNLLIYFTLEAQRHIMPLLHYALKDHGLLFLGKSENVTGFEHLFASQNRNHKVFRQVPAIKREFNLSLAPPVYSLNKIAEVKREETIKSVPVHLKAVEEAARLILPNLVVVNEQYDIVYKKGEIRYLSFQDGYVSYNLFKMIDPRLAIDVRKALTDSKDQQTAISTPYVSLSSEEKGQSFLRISVIPLVHHRQELYVLYFSEIAEEELPQLSFIQAEGEAPADKQILLELQRTREHMHTLVEELETSNEELQSTNEELQSSNEELQSTNEELETSNEELQSTNEELQTAYSELRQLYENNNEIKEELSSLSKRYERVLDSISDGVSVATLDGTFIRTNQTIQLMTGIKGDALLTRSWSDLLTSFPTDWKGRSEKLINRGRFGPYQGKLINGDGDEIIVSIRDYLVEDERGVQLVWSFVSDVSAEIKAKHALELSEQKYRGIFNNANVGIAKVAFNGTWVEVNSKLCELLGYDSEELKNLPFQKITHPEDQSKEQTLMKELVEGGRDSYKLDKRYICKDGTVLWAKVSVAVVKNDLNQPEFLAKVVEDISQIKKVMNSLEQAQVVFNATQEAIMVTDEEANILSVNDSFESITGYSSEDAIGQSASILKSGKHPKLFYDEMWRLVKKTGFWSGEVINRSKSGDYYPSFLNITSVKDNKGKIIQYVGVLTDISLIKESQEKIDYLANHDTLTGLPNRALLKDRLENALDRAKRHGSNLAMMFVDLDRFKVINDGLGHQVGDDVLVEISRRFKNMLRDLDTVARIGGDEFVILLDNLSSPIYAGNVAQKLIDAASKPITSGEHTVHVGCSIGISIYPNDGIDIDELFRLADIAMYEAKEGGRNTYRFTNSELSSNAFEKITLESAIRDGLKHDEFEVHYQPIYDLKSNQAVHYEALIRWNHPKLGLVMPGKFIPVAEESDLIVAISEYVVFESLQAVKQLSAAQGRDVKVAINFSVKDFESRELFTKFKQYLKQSGLQASSIVLELTERMFVKGDSRQKQLFERYEQLGVEIAIDDFGTGYSNLNSLSSMEFDYLKIDRSFVDGIGREKTAEELVKATIAIAKALGHKTIAEGIEQPEQLKFLLDNGCDFGQGYLMHMPCSLSEYLQNTIEISREP</sequence>
<dbReference type="InterPro" id="IPR022641">
    <property type="entry name" value="CheR_N"/>
</dbReference>
<dbReference type="GO" id="GO:0005737">
    <property type="term" value="C:cytoplasm"/>
    <property type="evidence" value="ECO:0007669"/>
    <property type="project" value="InterPro"/>
</dbReference>
<keyword evidence="5" id="KW-0489">Methyltransferase</keyword>
<feature type="active site" evidence="8">
    <location>
        <position position="196"/>
    </location>
</feature>
<dbReference type="CDD" id="cd00130">
    <property type="entry name" value="PAS"/>
    <property type="match status" value="3"/>
</dbReference>
<dbReference type="SUPFAM" id="SSF141868">
    <property type="entry name" value="EAL domain-like"/>
    <property type="match status" value="1"/>
</dbReference>
<feature type="domain" description="PAC" evidence="13">
    <location>
        <begin position="1073"/>
        <end position="1125"/>
    </location>
</feature>
<feature type="active site" evidence="8">
    <location>
        <position position="169"/>
    </location>
</feature>
<dbReference type="InterPro" id="IPR001789">
    <property type="entry name" value="Sig_transdc_resp-reg_receiver"/>
</dbReference>
<evidence type="ECO:0000259" key="17">
    <source>
        <dbReference type="PROSITE" id="PS50887"/>
    </source>
</evidence>
<comment type="caution">
    <text evidence="18">The sequence shown here is derived from an EMBL/GenBank/DDBJ whole genome shotgun (WGS) entry which is preliminary data.</text>
</comment>
<dbReference type="Gene3D" id="3.30.450.20">
    <property type="entry name" value="PAS domain"/>
    <property type="match status" value="3"/>
</dbReference>
<evidence type="ECO:0000256" key="7">
    <source>
        <dbReference type="ARBA" id="ARBA00022691"/>
    </source>
</evidence>
<dbReference type="FunFam" id="3.30.70.270:FF:000001">
    <property type="entry name" value="Diguanylate cyclase domain protein"/>
    <property type="match status" value="1"/>
</dbReference>
<keyword evidence="6" id="KW-0808">Transferase</keyword>
<feature type="domain" description="PAC" evidence="13">
    <location>
        <begin position="1195"/>
        <end position="1247"/>
    </location>
</feature>
<dbReference type="InterPro" id="IPR052155">
    <property type="entry name" value="Biofilm_reg_signaling"/>
</dbReference>
<dbReference type="GO" id="GO:0008984">
    <property type="term" value="F:protein-glutamate methylesterase activity"/>
    <property type="evidence" value="ECO:0007669"/>
    <property type="project" value="InterPro"/>
</dbReference>
<feature type="active site" evidence="8">
    <location>
        <position position="290"/>
    </location>
</feature>
<evidence type="ECO:0000259" key="11">
    <source>
        <dbReference type="PROSITE" id="PS50110"/>
    </source>
</evidence>
<dbReference type="SUPFAM" id="SSF55785">
    <property type="entry name" value="PYP-like sensor domain (PAS domain)"/>
    <property type="match status" value="3"/>
</dbReference>
<dbReference type="InterPro" id="IPR000160">
    <property type="entry name" value="GGDEF_dom"/>
</dbReference>
<keyword evidence="9" id="KW-0597">Phosphoprotein</keyword>
<dbReference type="InterPro" id="IPR035919">
    <property type="entry name" value="EAL_sf"/>
</dbReference>
<dbReference type="CDD" id="cd17536">
    <property type="entry name" value="REC_YesN-like"/>
    <property type="match status" value="1"/>
</dbReference>
<dbReference type="SUPFAM" id="SSF53335">
    <property type="entry name" value="S-adenosyl-L-methionine-dependent methyltransferases"/>
    <property type="match status" value="1"/>
</dbReference>
<feature type="compositionally biased region" description="Low complexity" evidence="10">
    <location>
        <begin position="818"/>
        <end position="834"/>
    </location>
</feature>
<dbReference type="SUPFAM" id="SSF52738">
    <property type="entry name" value="Methylesterase CheB, C-terminal domain"/>
    <property type="match status" value="1"/>
</dbReference>
<dbReference type="CDD" id="cd01949">
    <property type="entry name" value="GGDEF"/>
    <property type="match status" value="1"/>
</dbReference>
<dbReference type="InterPro" id="IPR001633">
    <property type="entry name" value="EAL_dom"/>
</dbReference>
<feature type="domain" description="PAS" evidence="12">
    <location>
        <begin position="1122"/>
        <end position="1179"/>
    </location>
</feature>
<evidence type="ECO:0000256" key="10">
    <source>
        <dbReference type="SAM" id="MobiDB-lite"/>
    </source>
</evidence>
<feature type="modified residue" description="4-aspartylphosphate" evidence="9">
    <location>
        <position position="55"/>
    </location>
</feature>
<dbReference type="CDD" id="cd01948">
    <property type="entry name" value="EAL"/>
    <property type="match status" value="1"/>
</dbReference>
<reference evidence="18 19" key="1">
    <citation type="submission" date="2020-08" db="EMBL/GenBank/DDBJ databases">
        <title>Oceanospirillum sp. nov. isolated from marine sediment.</title>
        <authorList>
            <person name="Ji X."/>
        </authorList>
    </citation>
    <scope>NUCLEOTIDE SEQUENCE [LARGE SCALE GENOMIC DNA]</scope>
    <source>
        <strain evidence="18 19">D5</strain>
    </source>
</reference>
<dbReference type="RefSeq" id="WP_182809641.1">
    <property type="nucleotide sequence ID" value="NZ_JACJFM010000020.1"/>
</dbReference>
<dbReference type="PROSITE" id="PS50112">
    <property type="entry name" value="PAS"/>
    <property type="match status" value="3"/>
</dbReference>
<evidence type="ECO:0000313" key="18">
    <source>
        <dbReference type="EMBL" id="MBB1487863.1"/>
    </source>
</evidence>
<dbReference type="PANTHER" id="PTHR44757">
    <property type="entry name" value="DIGUANYLATE CYCLASE DGCP"/>
    <property type="match status" value="1"/>
</dbReference>
<evidence type="ECO:0000256" key="2">
    <source>
        <dbReference type="ARBA" id="ARBA00001946"/>
    </source>
</evidence>
<keyword evidence="8" id="KW-0378">Hydrolase</keyword>
<dbReference type="SUPFAM" id="SSF47757">
    <property type="entry name" value="Chemotaxis receptor methyltransferase CheR, N-terminal domain"/>
    <property type="match status" value="1"/>
</dbReference>
<dbReference type="GO" id="GO:0032259">
    <property type="term" value="P:methylation"/>
    <property type="evidence" value="ECO:0007669"/>
    <property type="project" value="UniProtKB-KW"/>
</dbReference>
<dbReference type="PROSITE" id="PS50110">
    <property type="entry name" value="RESPONSE_REGULATORY"/>
    <property type="match status" value="1"/>
</dbReference>
<dbReference type="SMART" id="SM00138">
    <property type="entry name" value="MeTrc"/>
    <property type="match status" value="1"/>
</dbReference>
<evidence type="ECO:0000259" key="12">
    <source>
        <dbReference type="PROSITE" id="PS50112"/>
    </source>
</evidence>
<dbReference type="NCBIfam" id="TIGR00254">
    <property type="entry name" value="GGDEF"/>
    <property type="match status" value="1"/>
</dbReference>
<dbReference type="PROSITE" id="PS50887">
    <property type="entry name" value="GGDEF"/>
    <property type="match status" value="1"/>
</dbReference>
<evidence type="ECO:0000259" key="16">
    <source>
        <dbReference type="PROSITE" id="PS50883"/>
    </source>
</evidence>
<dbReference type="InterPro" id="IPR013655">
    <property type="entry name" value="PAS_fold_3"/>
</dbReference>
<dbReference type="PROSITE" id="PS50883">
    <property type="entry name" value="EAL"/>
    <property type="match status" value="1"/>
</dbReference>
<dbReference type="PANTHER" id="PTHR44757:SF2">
    <property type="entry name" value="BIOFILM ARCHITECTURE MAINTENANCE PROTEIN MBAA"/>
    <property type="match status" value="1"/>
</dbReference>
<dbReference type="GO" id="GO:0008983">
    <property type="term" value="F:protein-glutamate O-methyltransferase activity"/>
    <property type="evidence" value="ECO:0007669"/>
    <property type="project" value="UniProtKB-EC"/>
</dbReference>
<feature type="domain" description="CheR-type methyltransferase" evidence="15">
    <location>
        <begin position="362"/>
        <end position="624"/>
    </location>
</feature>
<dbReference type="NCBIfam" id="TIGR00229">
    <property type="entry name" value="sensory_box"/>
    <property type="match status" value="3"/>
</dbReference>
<evidence type="ECO:0000256" key="4">
    <source>
        <dbReference type="ARBA" id="ARBA00022500"/>
    </source>
</evidence>
<dbReference type="PROSITE" id="PS50122">
    <property type="entry name" value="CHEB"/>
    <property type="match status" value="1"/>
</dbReference>
<evidence type="ECO:0000256" key="8">
    <source>
        <dbReference type="PROSITE-ProRule" id="PRU00050"/>
    </source>
</evidence>
<dbReference type="Gene3D" id="3.30.70.270">
    <property type="match status" value="1"/>
</dbReference>
<dbReference type="Gene3D" id="3.40.50.150">
    <property type="entry name" value="Vaccinia Virus protein VP39"/>
    <property type="match status" value="1"/>
</dbReference>
<dbReference type="InterPro" id="IPR035909">
    <property type="entry name" value="CheB_C"/>
</dbReference>
<dbReference type="SUPFAM" id="SSF52172">
    <property type="entry name" value="CheY-like"/>
    <property type="match status" value="1"/>
</dbReference>
<comment type="cofactor">
    <cofactor evidence="2">
        <name>Mg(2+)</name>
        <dbReference type="ChEBI" id="CHEBI:18420"/>
    </cofactor>
</comment>
<dbReference type="Gene3D" id="3.40.50.180">
    <property type="entry name" value="Methylesterase CheB, C-terminal domain"/>
    <property type="match status" value="1"/>
</dbReference>
<dbReference type="Proteomes" id="UP000565262">
    <property type="component" value="Unassembled WGS sequence"/>
</dbReference>
<dbReference type="Gene3D" id="1.10.155.10">
    <property type="entry name" value="Chemotaxis receptor methyltransferase CheR, N-terminal domain"/>
    <property type="match status" value="1"/>
</dbReference>
<dbReference type="InterPro" id="IPR035965">
    <property type="entry name" value="PAS-like_dom_sf"/>
</dbReference>
<dbReference type="PRINTS" id="PR00996">
    <property type="entry name" value="CHERMTFRASE"/>
</dbReference>
<dbReference type="EC" id="2.1.1.80" evidence="3"/>
<dbReference type="Pfam" id="PF00563">
    <property type="entry name" value="EAL"/>
    <property type="match status" value="1"/>
</dbReference>
<dbReference type="GO" id="GO:0006935">
    <property type="term" value="P:chemotaxis"/>
    <property type="evidence" value="ECO:0007669"/>
    <property type="project" value="UniProtKB-UniRule"/>
</dbReference>
<dbReference type="InterPro" id="IPR011006">
    <property type="entry name" value="CheY-like_superfamily"/>
</dbReference>
<keyword evidence="19" id="KW-1185">Reference proteome</keyword>
<accession>A0A839IQU3</accession>
<dbReference type="Pfam" id="PF13426">
    <property type="entry name" value="PAS_9"/>
    <property type="match status" value="2"/>
</dbReference>
<dbReference type="Pfam" id="PF08447">
    <property type="entry name" value="PAS_3"/>
    <property type="match status" value="1"/>
</dbReference>
<proteinExistence type="predicted"/>
<evidence type="ECO:0000259" key="14">
    <source>
        <dbReference type="PROSITE" id="PS50122"/>
    </source>
</evidence>
<dbReference type="InterPro" id="IPR036804">
    <property type="entry name" value="CheR_N_sf"/>
</dbReference>
<dbReference type="Gene3D" id="3.20.20.450">
    <property type="entry name" value="EAL domain"/>
    <property type="match status" value="1"/>
</dbReference>
<dbReference type="Pfam" id="PF01339">
    <property type="entry name" value="CheB_methylest"/>
    <property type="match status" value="1"/>
</dbReference>
<feature type="domain" description="PAS" evidence="12">
    <location>
        <begin position="875"/>
        <end position="921"/>
    </location>
</feature>
<dbReference type="SMART" id="SM00267">
    <property type="entry name" value="GGDEF"/>
    <property type="match status" value="1"/>
</dbReference>
<organism evidence="18 19">
    <name type="scientific">Oceanospirillum sediminis</name>
    <dbReference type="NCBI Taxonomy" id="2760088"/>
    <lineage>
        <taxon>Bacteria</taxon>
        <taxon>Pseudomonadati</taxon>
        <taxon>Pseudomonadota</taxon>
        <taxon>Gammaproteobacteria</taxon>
        <taxon>Oceanospirillales</taxon>
        <taxon>Oceanospirillaceae</taxon>
        <taxon>Oceanospirillum</taxon>
    </lineage>
</organism>
<dbReference type="Pfam" id="PF00072">
    <property type="entry name" value="Response_reg"/>
    <property type="match status" value="1"/>
</dbReference>
<dbReference type="SMART" id="SM00091">
    <property type="entry name" value="PAS"/>
    <property type="match status" value="3"/>
</dbReference>
<dbReference type="InterPro" id="IPR022642">
    <property type="entry name" value="CheR_C"/>
</dbReference>
<dbReference type="InterPro" id="IPR000014">
    <property type="entry name" value="PAS"/>
</dbReference>
<dbReference type="CDD" id="cd16434">
    <property type="entry name" value="CheB-CheR_fusion"/>
    <property type="match status" value="1"/>
</dbReference>
<dbReference type="Pfam" id="PF03705">
    <property type="entry name" value="CheR_N"/>
    <property type="match status" value="1"/>
</dbReference>
<gene>
    <name evidence="18" type="ORF">H4O21_14755</name>
</gene>
<dbReference type="Gene3D" id="3.40.50.2300">
    <property type="match status" value="1"/>
</dbReference>
<protein>
    <recommendedName>
        <fullName evidence="3">protein-glutamate O-methyltransferase</fullName>
        <ecNumber evidence="3">2.1.1.80</ecNumber>
    </recommendedName>
</protein>
<dbReference type="SMART" id="SM00052">
    <property type="entry name" value="EAL"/>
    <property type="match status" value="1"/>
</dbReference>
<name>A0A839IQU3_9GAMM</name>
<feature type="domain" description="GGDEF" evidence="17">
    <location>
        <begin position="1279"/>
        <end position="1412"/>
    </location>
</feature>
<evidence type="ECO:0000313" key="19">
    <source>
        <dbReference type="Proteomes" id="UP000565262"/>
    </source>
</evidence>
<dbReference type="InterPro" id="IPR000780">
    <property type="entry name" value="CheR_MeTrfase"/>
</dbReference>
<comment type="catalytic activity">
    <reaction evidence="1">
        <text>L-glutamyl-[protein] + S-adenosyl-L-methionine = [protein]-L-glutamate 5-O-methyl ester + S-adenosyl-L-homocysteine</text>
        <dbReference type="Rhea" id="RHEA:24452"/>
        <dbReference type="Rhea" id="RHEA-COMP:10208"/>
        <dbReference type="Rhea" id="RHEA-COMP:10311"/>
        <dbReference type="ChEBI" id="CHEBI:29973"/>
        <dbReference type="ChEBI" id="CHEBI:57856"/>
        <dbReference type="ChEBI" id="CHEBI:59789"/>
        <dbReference type="ChEBI" id="CHEBI:82795"/>
        <dbReference type="EC" id="2.1.1.80"/>
    </reaction>
</comment>
<keyword evidence="7" id="KW-0949">S-adenosyl-L-methionine</keyword>
<feature type="domain" description="EAL" evidence="16">
    <location>
        <begin position="1421"/>
        <end position="1675"/>
    </location>
</feature>
<dbReference type="InterPro" id="IPR043128">
    <property type="entry name" value="Rev_trsase/Diguanyl_cyclase"/>
</dbReference>
<evidence type="ECO:0000256" key="9">
    <source>
        <dbReference type="PROSITE-ProRule" id="PRU00169"/>
    </source>
</evidence>
<dbReference type="InterPro" id="IPR029063">
    <property type="entry name" value="SAM-dependent_MTases_sf"/>
</dbReference>
<dbReference type="PROSITE" id="PS50113">
    <property type="entry name" value="PAC"/>
    <property type="match status" value="2"/>
</dbReference>
<dbReference type="Pfam" id="PF00990">
    <property type="entry name" value="GGDEF"/>
    <property type="match status" value="1"/>
</dbReference>
<feature type="region of interest" description="Disordered" evidence="10">
    <location>
        <begin position="811"/>
        <end position="850"/>
    </location>
</feature>
<evidence type="ECO:0000256" key="3">
    <source>
        <dbReference type="ARBA" id="ARBA00012534"/>
    </source>
</evidence>
<dbReference type="InterPro" id="IPR029787">
    <property type="entry name" value="Nucleotide_cyclase"/>
</dbReference>
<feature type="domain" description="Response regulatory" evidence="11">
    <location>
        <begin position="6"/>
        <end position="120"/>
    </location>
</feature>
<dbReference type="InterPro" id="IPR000700">
    <property type="entry name" value="PAS-assoc_C"/>
</dbReference>
<evidence type="ECO:0000256" key="5">
    <source>
        <dbReference type="ARBA" id="ARBA00022603"/>
    </source>
</evidence>
<keyword evidence="4 8" id="KW-0145">Chemotaxis</keyword>
<feature type="domain" description="CheB-type methylesterase" evidence="14">
    <location>
        <begin position="157"/>
        <end position="348"/>
    </location>
</feature>
<evidence type="ECO:0000259" key="13">
    <source>
        <dbReference type="PROSITE" id="PS50113"/>
    </source>
</evidence>
<evidence type="ECO:0000259" key="15">
    <source>
        <dbReference type="PROSITE" id="PS50123"/>
    </source>
</evidence>
<dbReference type="SUPFAM" id="SSF55073">
    <property type="entry name" value="Nucleotide cyclase"/>
    <property type="match status" value="1"/>
</dbReference>
<dbReference type="SMART" id="SM00086">
    <property type="entry name" value="PAC"/>
    <property type="match status" value="3"/>
</dbReference>
<dbReference type="EMBL" id="JACJFM010000020">
    <property type="protein sequence ID" value="MBB1487863.1"/>
    <property type="molecule type" value="Genomic_DNA"/>
</dbReference>
<evidence type="ECO:0000256" key="1">
    <source>
        <dbReference type="ARBA" id="ARBA00001541"/>
    </source>
</evidence>
<feature type="domain" description="PAS" evidence="12">
    <location>
        <begin position="999"/>
        <end position="1069"/>
    </location>
</feature>
<dbReference type="InterPro" id="IPR000673">
    <property type="entry name" value="Sig_transdc_resp-reg_Me-estase"/>
</dbReference>
<dbReference type="PROSITE" id="PS50123">
    <property type="entry name" value="CHER"/>
    <property type="match status" value="1"/>
</dbReference>
<evidence type="ECO:0000256" key="6">
    <source>
        <dbReference type="ARBA" id="ARBA00022679"/>
    </source>
</evidence>
<dbReference type="GO" id="GO:0000156">
    <property type="term" value="F:phosphorelay response regulator activity"/>
    <property type="evidence" value="ECO:0007669"/>
    <property type="project" value="InterPro"/>
</dbReference>
<dbReference type="SMART" id="SM00448">
    <property type="entry name" value="REC"/>
    <property type="match status" value="1"/>
</dbReference>
<dbReference type="Pfam" id="PF01739">
    <property type="entry name" value="CheR"/>
    <property type="match status" value="1"/>
</dbReference>
<dbReference type="InterPro" id="IPR001610">
    <property type="entry name" value="PAC"/>
</dbReference>